<dbReference type="PRINTS" id="PR01038">
    <property type="entry name" value="TRNASYNTHARG"/>
</dbReference>
<evidence type="ECO:0000259" key="11">
    <source>
        <dbReference type="SMART" id="SM00836"/>
    </source>
</evidence>
<keyword evidence="2 9" id="KW-0963">Cytoplasm</keyword>
<gene>
    <name evidence="9" type="primary">argS</name>
    <name evidence="13" type="ORF">EYH37_04135</name>
</gene>
<dbReference type="InterPro" id="IPR001412">
    <property type="entry name" value="aa-tRNA-synth_I_CS"/>
</dbReference>
<feature type="domain" description="Arginyl tRNA synthetase N-terminal" evidence="12">
    <location>
        <begin position="3"/>
        <end position="85"/>
    </location>
</feature>
<name>A0A9D0YP38_AQUAO</name>
<evidence type="ECO:0000256" key="2">
    <source>
        <dbReference type="ARBA" id="ARBA00022490"/>
    </source>
</evidence>
<organism evidence="13 14">
    <name type="scientific">Aquifex aeolicus</name>
    <dbReference type="NCBI Taxonomy" id="63363"/>
    <lineage>
        <taxon>Bacteria</taxon>
        <taxon>Pseudomonadati</taxon>
        <taxon>Aquificota</taxon>
        <taxon>Aquificia</taxon>
        <taxon>Aquificales</taxon>
        <taxon>Aquificaceae</taxon>
        <taxon>Aquifex</taxon>
    </lineage>
</organism>
<evidence type="ECO:0000256" key="7">
    <source>
        <dbReference type="ARBA" id="ARBA00023146"/>
    </source>
</evidence>
<dbReference type="AlphaFoldDB" id="A0A9D0YP38"/>
<dbReference type="HAMAP" id="MF_00123">
    <property type="entry name" value="Arg_tRNA_synth"/>
    <property type="match status" value="1"/>
</dbReference>
<dbReference type="GO" id="GO:0006420">
    <property type="term" value="P:arginyl-tRNA aminoacylation"/>
    <property type="evidence" value="ECO:0007669"/>
    <property type="project" value="UniProtKB-UniRule"/>
</dbReference>
<dbReference type="Pfam" id="PF00750">
    <property type="entry name" value="tRNA-synt_1d"/>
    <property type="match status" value="2"/>
</dbReference>
<dbReference type="GO" id="GO:0005737">
    <property type="term" value="C:cytoplasm"/>
    <property type="evidence" value="ECO:0007669"/>
    <property type="project" value="UniProtKB-SubCell"/>
</dbReference>
<dbReference type="SUPFAM" id="SSF55190">
    <property type="entry name" value="Arginyl-tRNA synthetase (ArgRS), N-terminal 'additional' domain"/>
    <property type="match status" value="1"/>
</dbReference>
<dbReference type="InterPro" id="IPR008909">
    <property type="entry name" value="DALR_anticod-bd"/>
</dbReference>
<dbReference type="Pfam" id="PF03485">
    <property type="entry name" value="Arg_tRNA_synt_N"/>
    <property type="match status" value="1"/>
</dbReference>
<dbReference type="CDD" id="cd00671">
    <property type="entry name" value="ArgRS_core"/>
    <property type="match status" value="1"/>
</dbReference>
<evidence type="ECO:0000256" key="4">
    <source>
        <dbReference type="ARBA" id="ARBA00022741"/>
    </source>
</evidence>
<sequence length="585" mass="68312">MQGFLKKEIQNLIKQRYNLSGIEFKVERPKRKEFGDLATNVAFILAKHLKGNPFEIANEIAEELRKNSAFESVEVAKPAFINLRFSKDYYYGVLKDILSKGFDYFRENIGLDRKVQLEYVSANPTGPLHLGHGRGAVVGDVMANLLEFYGWDVTREYYINDAGNQIRVLGVSILYRYLELMLSLVYDGAYSSPVYITPLGDGTTKKDRLYARISELFREIGEDFERNGYRGEYIQELAQKVYNLYREQILELPKERAISFLSEFGLKEMLEEIKEDLNRFGIKFNVWFSEKSLYQTGYVEKTLKFLREKGLLYEKEGAVWFKTTEFGDDKDRVVIKSDGSYTYFASDIAYHYNKYLRGFNKVINVWGADHHGYVPRIKAVIKAFGVKEDWLEVELVQLVKLYRNGKEVKMSKRAGNFVTLRELMDEVGEDVIRFWFITKRSDTPLEFDIEKAKEESSENPVFYVQYAHARISGIFREVKNRKGFNAEEEFEFNPLLLNGETELELIKDLATLKDELISIAQSREIHLLPQLAVELVKKFHYYYNHYRVMTDDFELMKARLALLKAIRTALRLIFKFIGISAPERM</sequence>
<comment type="subcellular location">
    <subcellularLocation>
        <location evidence="9">Cytoplasm</location>
    </subcellularLocation>
</comment>
<dbReference type="Pfam" id="PF05746">
    <property type="entry name" value="DALR_1"/>
    <property type="match status" value="1"/>
</dbReference>
<dbReference type="PROSITE" id="PS00178">
    <property type="entry name" value="AA_TRNA_LIGASE_I"/>
    <property type="match status" value="1"/>
</dbReference>
<dbReference type="Proteomes" id="UP000606463">
    <property type="component" value="Unassembled WGS sequence"/>
</dbReference>
<dbReference type="SUPFAM" id="SSF52374">
    <property type="entry name" value="Nucleotidylyl transferase"/>
    <property type="match status" value="1"/>
</dbReference>
<keyword evidence="4 9" id="KW-0547">Nucleotide-binding</keyword>
<dbReference type="InterPro" id="IPR036695">
    <property type="entry name" value="Arg-tRNA-synth_N_sf"/>
</dbReference>
<evidence type="ECO:0000256" key="5">
    <source>
        <dbReference type="ARBA" id="ARBA00022840"/>
    </source>
</evidence>
<dbReference type="SMART" id="SM00836">
    <property type="entry name" value="DALR_1"/>
    <property type="match status" value="1"/>
</dbReference>
<dbReference type="Gene3D" id="3.30.1360.70">
    <property type="entry name" value="Arginyl tRNA synthetase N-terminal domain"/>
    <property type="match status" value="1"/>
</dbReference>
<accession>A0A9D0YP38</accession>
<dbReference type="GO" id="GO:0004814">
    <property type="term" value="F:arginine-tRNA ligase activity"/>
    <property type="evidence" value="ECO:0007669"/>
    <property type="project" value="UniProtKB-UniRule"/>
</dbReference>
<keyword evidence="7 9" id="KW-0030">Aminoacyl-tRNA synthetase</keyword>
<dbReference type="GO" id="GO:0005524">
    <property type="term" value="F:ATP binding"/>
    <property type="evidence" value="ECO:0007669"/>
    <property type="project" value="UniProtKB-UniRule"/>
</dbReference>
<proteinExistence type="inferred from homology"/>
<dbReference type="Gene3D" id="1.10.730.10">
    <property type="entry name" value="Isoleucyl-tRNA Synthetase, Domain 1"/>
    <property type="match status" value="1"/>
</dbReference>
<evidence type="ECO:0000256" key="1">
    <source>
        <dbReference type="ARBA" id="ARBA00005594"/>
    </source>
</evidence>
<dbReference type="EC" id="6.1.1.19" evidence="9"/>
<dbReference type="PANTHER" id="PTHR11956">
    <property type="entry name" value="ARGINYL-TRNA SYNTHETASE"/>
    <property type="match status" value="1"/>
</dbReference>
<evidence type="ECO:0000313" key="14">
    <source>
        <dbReference type="Proteomes" id="UP000606463"/>
    </source>
</evidence>
<evidence type="ECO:0000256" key="8">
    <source>
        <dbReference type="ARBA" id="ARBA00049339"/>
    </source>
</evidence>
<evidence type="ECO:0000313" key="13">
    <source>
        <dbReference type="EMBL" id="HIP98535.1"/>
    </source>
</evidence>
<keyword evidence="3 9" id="KW-0436">Ligase</keyword>
<dbReference type="InterPro" id="IPR009080">
    <property type="entry name" value="tRNAsynth_Ia_anticodon-bd"/>
</dbReference>
<dbReference type="NCBIfam" id="TIGR00456">
    <property type="entry name" value="argS"/>
    <property type="match status" value="1"/>
</dbReference>
<comment type="subunit">
    <text evidence="9">Monomer.</text>
</comment>
<reference evidence="13" key="1">
    <citation type="journal article" date="2020" name="ISME J.">
        <title>Gammaproteobacteria mediating utilization of methyl-, sulfur- and petroleum organic compounds in deep ocean hydrothermal plumes.</title>
        <authorList>
            <person name="Zhou Z."/>
            <person name="Liu Y."/>
            <person name="Pan J."/>
            <person name="Cron B.R."/>
            <person name="Toner B.M."/>
            <person name="Anantharaman K."/>
            <person name="Breier J.A."/>
            <person name="Dick G.J."/>
            <person name="Li M."/>
        </authorList>
    </citation>
    <scope>NUCLEOTIDE SEQUENCE</scope>
    <source>
        <strain evidence="13">SZUA-1501</strain>
    </source>
</reference>
<evidence type="ECO:0000256" key="3">
    <source>
        <dbReference type="ARBA" id="ARBA00022598"/>
    </source>
</evidence>
<dbReference type="InterPro" id="IPR005148">
    <property type="entry name" value="Arg-tRNA-synth_N"/>
</dbReference>
<dbReference type="InterPro" id="IPR035684">
    <property type="entry name" value="ArgRS_core"/>
</dbReference>
<feature type="domain" description="DALR anticodon binding" evidence="11">
    <location>
        <begin position="464"/>
        <end position="585"/>
    </location>
</feature>
<dbReference type="EMBL" id="DQVE01000044">
    <property type="protein sequence ID" value="HIP98535.1"/>
    <property type="molecule type" value="Genomic_DNA"/>
</dbReference>
<dbReference type="InterPro" id="IPR001278">
    <property type="entry name" value="Arg-tRNA-ligase"/>
</dbReference>
<dbReference type="SUPFAM" id="SSF47323">
    <property type="entry name" value="Anticodon-binding domain of a subclass of class I aminoacyl-tRNA synthetases"/>
    <property type="match status" value="1"/>
</dbReference>
<keyword evidence="6 9" id="KW-0648">Protein biosynthesis</keyword>
<evidence type="ECO:0000256" key="9">
    <source>
        <dbReference type="HAMAP-Rule" id="MF_00123"/>
    </source>
</evidence>
<evidence type="ECO:0000256" key="10">
    <source>
        <dbReference type="RuleBase" id="RU363038"/>
    </source>
</evidence>
<comment type="similarity">
    <text evidence="1 9 10">Belongs to the class-I aminoacyl-tRNA synthetase family.</text>
</comment>
<dbReference type="Gene3D" id="3.40.50.620">
    <property type="entry name" value="HUPs"/>
    <property type="match status" value="1"/>
</dbReference>
<dbReference type="PANTHER" id="PTHR11956:SF5">
    <property type="entry name" value="ARGININE--TRNA LIGASE, CYTOPLASMIC"/>
    <property type="match status" value="1"/>
</dbReference>
<keyword evidence="5 9" id="KW-0067">ATP-binding</keyword>
<evidence type="ECO:0000256" key="6">
    <source>
        <dbReference type="ARBA" id="ARBA00022917"/>
    </source>
</evidence>
<protein>
    <recommendedName>
        <fullName evidence="9">Arginine--tRNA ligase</fullName>
        <ecNumber evidence="9">6.1.1.19</ecNumber>
    </recommendedName>
    <alternativeName>
        <fullName evidence="9">Arginyl-tRNA synthetase</fullName>
        <shortName evidence="9">ArgRS</shortName>
    </alternativeName>
</protein>
<comment type="caution">
    <text evidence="13">The sequence shown here is derived from an EMBL/GenBank/DDBJ whole genome shotgun (WGS) entry which is preliminary data.</text>
</comment>
<feature type="short sequence motif" description="'HIGH' region" evidence="9">
    <location>
        <begin position="122"/>
        <end position="132"/>
    </location>
</feature>
<comment type="catalytic activity">
    <reaction evidence="8 9">
        <text>tRNA(Arg) + L-arginine + ATP = L-arginyl-tRNA(Arg) + AMP + diphosphate</text>
        <dbReference type="Rhea" id="RHEA:20301"/>
        <dbReference type="Rhea" id="RHEA-COMP:9658"/>
        <dbReference type="Rhea" id="RHEA-COMP:9673"/>
        <dbReference type="ChEBI" id="CHEBI:30616"/>
        <dbReference type="ChEBI" id="CHEBI:32682"/>
        <dbReference type="ChEBI" id="CHEBI:33019"/>
        <dbReference type="ChEBI" id="CHEBI:78442"/>
        <dbReference type="ChEBI" id="CHEBI:78513"/>
        <dbReference type="ChEBI" id="CHEBI:456215"/>
        <dbReference type="EC" id="6.1.1.19"/>
    </reaction>
</comment>
<evidence type="ECO:0000259" key="12">
    <source>
        <dbReference type="SMART" id="SM01016"/>
    </source>
</evidence>
<dbReference type="InterPro" id="IPR014729">
    <property type="entry name" value="Rossmann-like_a/b/a_fold"/>
</dbReference>
<dbReference type="SMART" id="SM01016">
    <property type="entry name" value="Arg_tRNA_synt_N"/>
    <property type="match status" value="1"/>
</dbReference>